<gene>
    <name evidence="1" type="ORF">K469DRAFT_746664</name>
</gene>
<sequence>MIHPQKFLCHIKLQQGTLGTAFANNYGRLEGLTSRFNKFETSLQSKMSEVKQEAQESVLQQVNIAIRAHQQVPDTQKLEEKFDNEKASVGAAIHGINRALSNQPTLEALQRFINNSVATGLTAMSSAAATCVLSGNGGGARP</sequence>
<evidence type="ECO:0000313" key="2">
    <source>
        <dbReference type="Proteomes" id="UP000800200"/>
    </source>
</evidence>
<protein>
    <submittedName>
        <fullName evidence="1">Uncharacterized protein</fullName>
    </submittedName>
</protein>
<name>A0A6A6EJU9_9PEZI</name>
<evidence type="ECO:0000313" key="1">
    <source>
        <dbReference type="EMBL" id="KAF2191303.1"/>
    </source>
</evidence>
<dbReference type="Proteomes" id="UP000800200">
    <property type="component" value="Unassembled WGS sequence"/>
</dbReference>
<proteinExistence type="predicted"/>
<dbReference type="AlphaFoldDB" id="A0A6A6EJU9"/>
<keyword evidence="2" id="KW-1185">Reference proteome</keyword>
<reference evidence="1" key="1">
    <citation type="journal article" date="2020" name="Stud. Mycol.">
        <title>101 Dothideomycetes genomes: a test case for predicting lifestyles and emergence of pathogens.</title>
        <authorList>
            <person name="Haridas S."/>
            <person name="Albert R."/>
            <person name="Binder M."/>
            <person name="Bloem J."/>
            <person name="Labutti K."/>
            <person name="Salamov A."/>
            <person name="Andreopoulos B."/>
            <person name="Baker S."/>
            <person name="Barry K."/>
            <person name="Bills G."/>
            <person name="Bluhm B."/>
            <person name="Cannon C."/>
            <person name="Castanera R."/>
            <person name="Culley D."/>
            <person name="Daum C."/>
            <person name="Ezra D."/>
            <person name="Gonzalez J."/>
            <person name="Henrissat B."/>
            <person name="Kuo A."/>
            <person name="Liang C."/>
            <person name="Lipzen A."/>
            <person name="Lutzoni F."/>
            <person name="Magnuson J."/>
            <person name="Mondo S."/>
            <person name="Nolan M."/>
            <person name="Ohm R."/>
            <person name="Pangilinan J."/>
            <person name="Park H.-J."/>
            <person name="Ramirez L."/>
            <person name="Alfaro M."/>
            <person name="Sun H."/>
            <person name="Tritt A."/>
            <person name="Yoshinaga Y."/>
            <person name="Zwiers L.-H."/>
            <person name="Turgeon B."/>
            <person name="Goodwin S."/>
            <person name="Spatafora J."/>
            <person name="Crous P."/>
            <person name="Grigoriev I."/>
        </authorList>
    </citation>
    <scope>NUCLEOTIDE SEQUENCE</scope>
    <source>
        <strain evidence="1">CBS 207.26</strain>
    </source>
</reference>
<accession>A0A6A6EJU9</accession>
<dbReference type="EMBL" id="ML994617">
    <property type="protein sequence ID" value="KAF2191303.1"/>
    <property type="molecule type" value="Genomic_DNA"/>
</dbReference>
<organism evidence="1 2">
    <name type="scientific">Zopfia rhizophila CBS 207.26</name>
    <dbReference type="NCBI Taxonomy" id="1314779"/>
    <lineage>
        <taxon>Eukaryota</taxon>
        <taxon>Fungi</taxon>
        <taxon>Dikarya</taxon>
        <taxon>Ascomycota</taxon>
        <taxon>Pezizomycotina</taxon>
        <taxon>Dothideomycetes</taxon>
        <taxon>Dothideomycetes incertae sedis</taxon>
        <taxon>Zopfiaceae</taxon>
        <taxon>Zopfia</taxon>
    </lineage>
</organism>